<evidence type="ECO:0000256" key="3">
    <source>
        <dbReference type="ARBA" id="ARBA00022691"/>
    </source>
</evidence>
<dbReference type="SUPFAM" id="SSF102114">
    <property type="entry name" value="Radical SAM enzymes"/>
    <property type="match status" value="1"/>
</dbReference>
<dbReference type="Proteomes" id="UP000218711">
    <property type="component" value="Unassembled WGS sequence"/>
</dbReference>
<keyword evidence="6" id="KW-0411">Iron-sulfur</keyword>
<dbReference type="GO" id="GO:0003824">
    <property type="term" value="F:catalytic activity"/>
    <property type="evidence" value="ECO:0007669"/>
    <property type="project" value="InterPro"/>
</dbReference>
<accession>A0A2A5SU07</accession>
<sequence>MENKFIDKNDIWALSITITGKCNAYCDYCHFYASKDRKEYNFNLDEEIFKKYVQLIKIIKKKYHKNLQVRFSGGEPLMARDTLFKYSEYLFNETGIKPFALSNGKSIDKKVIENAEKNHLAGFYVSIENPFDPAPGAPIPKVVIQNIKDFNSEIVKVAPAIMIVKNNSFKHLMKIADYIYEETGTLPAISELTYQAFESPMEQELKDLSKNVEELCYKYYGVAPIRLFPYVSPKFFANGEKNFLSELDLENSLNVSEGNIDEIAERLYHKLGKSYVNNPCQDKSCPWYDDCRKIKWLWFHDSDKVTAGKRLEDFCRMKKVLNDSIYNGIMKKAKELGYV</sequence>
<dbReference type="InterPro" id="IPR007197">
    <property type="entry name" value="rSAM"/>
</dbReference>
<evidence type="ECO:0000256" key="4">
    <source>
        <dbReference type="ARBA" id="ARBA00022723"/>
    </source>
</evidence>
<evidence type="ECO:0000256" key="1">
    <source>
        <dbReference type="ARBA" id="ARBA00001966"/>
    </source>
</evidence>
<dbReference type="Gene3D" id="3.20.20.70">
    <property type="entry name" value="Aldolase class I"/>
    <property type="match status" value="1"/>
</dbReference>
<dbReference type="EMBL" id="JXKC01000003">
    <property type="protein sequence ID" value="PCS19384.1"/>
    <property type="molecule type" value="Genomic_DNA"/>
</dbReference>
<dbReference type="PROSITE" id="PS51918">
    <property type="entry name" value="RADICAL_SAM"/>
    <property type="match status" value="1"/>
</dbReference>
<dbReference type="Pfam" id="PF04055">
    <property type="entry name" value="Radical_SAM"/>
    <property type="match status" value="1"/>
</dbReference>
<name>A0A2A5SU07_LACLC</name>
<evidence type="ECO:0000256" key="6">
    <source>
        <dbReference type="ARBA" id="ARBA00023014"/>
    </source>
</evidence>
<comment type="cofactor">
    <cofactor evidence="1">
        <name>[4Fe-4S] cluster</name>
        <dbReference type="ChEBI" id="CHEBI:49883"/>
    </cofactor>
</comment>
<dbReference type="InterPro" id="IPR013785">
    <property type="entry name" value="Aldolase_TIM"/>
</dbReference>
<protein>
    <recommendedName>
        <fullName evidence="7">Radical SAM core domain-containing protein</fullName>
    </recommendedName>
</protein>
<evidence type="ECO:0000256" key="5">
    <source>
        <dbReference type="ARBA" id="ARBA00023004"/>
    </source>
</evidence>
<dbReference type="GO" id="GO:0046872">
    <property type="term" value="F:metal ion binding"/>
    <property type="evidence" value="ECO:0007669"/>
    <property type="project" value="UniProtKB-KW"/>
</dbReference>
<gene>
    <name evidence="8" type="ORF">RU92_GL001715</name>
</gene>
<dbReference type="GO" id="GO:0051539">
    <property type="term" value="F:4 iron, 4 sulfur cluster binding"/>
    <property type="evidence" value="ECO:0007669"/>
    <property type="project" value="UniProtKB-KW"/>
</dbReference>
<evidence type="ECO:0000313" key="8">
    <source>
        <dbReference type="EMBL" id="PCS19384.1"/>
    </source>
</evidence>
<dbReference type="PANTHER" id="PTHR43787:SF3">
    <property type="entry name" value="ARYLSULFATASE REGULATORY PROTEIN"/>
    <property type="match status" value="1"/>
</dbReference>
<dbReference type="PANTHER" id="PTHR43787">
    <property type="entry name" value="FEMO COFACTOR BIOSYNTHESIS PROTEIN NIFB-RELATED"/>
    <property type="match status" value="1"/>
</dbReference>
<keyword evidence="2" id="KW-0004">4Fe-4S</keyword>
<keyword evidence="4" id="KW-0479">Metal-binding</keyword>
<dbReference type="AlphaFoldDB" id="A0A2A5SU07"/>
<reference evidence="8 9" key="1">
    <citation type="submission" date="2014-12" db="EMBL/GenBank/DDBJ databases">
        <title>Draft genome sequences of 10 type strains of Lactococcus.</title>
        <authorList>
            <person name="Sun Z."/>
            <person name="Zhong Z."/>
            <person name="Liu W."/>
            <person name="Zhang W."/>
            <person name="Zhang H."/>
        </authorList>
    </citation>
    <scope>NUCLEOTIDE SEQUENCE [LARGE SCALE GENOMIC DNA]</scope>
    <source>
        <strain evidence="8 9">DSM 21502</strain>
    </source>
</reference>
<evidence type="ECO:0000313" key="9">
    <source>
        <dbReference type="Proteomes" id="UP000218711"/>
    </source>
</evidence>
<organism evidence="8 9">
    <name type="scientific">Lactococcus cremoris subsp. tructae</name>
    <dbReference type="NCBI Taxonomy" id="542833"/>
    <lineage>
        <taxon>Bacteria</taxon>
        <taxon>Bacillati</taxon>
        <taxon>Bacillota</taxon>
        <taxon>Bacilli</taxon>
        <taxon>Lactobacillales</taxon>
        <taxon>Streptococcaceae</taxon>
        <taxon>Lactococcus</taxon>
    </lineage>
</organism>
<comment type="caution">
    <text evidence="8">The sequence shown here is derived from an EMBL/GenBank/DDBJ whole genome shotgun (WGS) entry which is preliminary data.</text>
</comment>
<dbReference type="SFLD" id="SFLDS00029">
    <property type="entry name" value="Radical_SAM"/>
    <property type="match status" value="1"/>
</dbReference>
<dbReference type="SFLD" id="SFLDG01067">
    <property type="entry name" value="SPASM/twitch_domain_containing"/>
    <property type="match status" value="1"/>
</dbReference>
<evidence type="ECO:0000259" key="7">
    <source>
        <dbReference type="PROSITE" id="PS51918"/>
    </source>
</evidence>
<feature type="domain" description="Radical SAM core" evidence="7">
    <location>
        <begin position="6"/>
        <end position="234"/>
    </location>
</feature>
<dbReference type="RefSeq" id="WP_096816102.1">
    <property type="nucleotide sequence ID" value="NZ_JXKC01000003.1"/>
</dbReference>
<dbReference type="CDD" id="cd01335">
    <property type="entry name" value="Radical_SAM"/>
    <property type="match status" value="1"/>
</dbReference>
<evidence type="ECO:0000256" key="2">
    <source>
        <dbReference type="ARBA" id="ARBA00022485"/>
    </source>
</evidence>
<keyword evidence="3" id="KW-0949">S-adenosyl-L-methionine</keyword>
<keyword evidence="5" id="KW-0408">Iron</keyword>
<dbReference type="InterPro" id="IPR058240">
    <property type="entry name" value="rSAM_sf"/>
</dbReference>
<proteinExistence type="predicted"/>